<dbReference type="PIRSF" id="PIRSF006019">
    <property type="entry name" value="dCMP_deaminase"/>
    <property type="match status" value="1"/>
</dbReference>
<dbReference type="SUPFAM" id="SSF53927">
    <property type="entry name" value="Cytidine deaminase-like"/>
    <property type="match status" value="1"/>
</dbReference>
<accession>A0A9E7N3U3</accession>
<dbReference type="PANTHER" id="PTHR11086">
    <property type="entry name" value="DEOXYCYTIDYLATE DEAMINASE-RELATED"/>
    <property type="match status" value="1"/>
</dbReference>
<keyword evidence="6" id="KW-1185">Reference proteome</keyword>
<feature type="binding site" evidence="3">
    <location>
        <position position="104"/>
    </location>
    <ligand>
        <name>Zn(2+)</name>
        <dbReference type="ChEBI" id="CHEBI:29105"/>
        <note>catalytic</note>
    </ligand>
</feature>
<organism evidence="5 6">
    <name type="scientific">Stenotrophomonas phage A1432</name>
    <dbReference type="NCBI Taxonomy" id="2930315"/>
    <lineage>
        <taxon>Viruses</taxon>
        <taxon>Duplodnaviria</taxon>
        <taxon>Heunggongvirae</taxon>
        <taxon>Uroviricota</taxon>
        <taxon>Caudoviricetes</taxon>
        <taxon>Mesyanzhinovviridae</taxon>
        <taxon>Bradleyvirinae</taxon>
        <taxon>Ghuizhouvirus</taxon>
        <taxon>Ghuizhouvirus A1432</taxon>
    </lineage>
</organism>
<dbReference type="InterPro" id="IPR015517">
    <property type="entry name" value="dCMP_deaminase-rel"/>
</dbReference>
<feature type="binding site" evidence="3">
    <location>
        <position position="76"/>
    </location>
    <ligand>
        <name>Zn(2+)</name>
        <dbReference type="ChEBI" id="CHEBI:29105"/>
        <note>catalytic</note>
    </ligand>
</feature>
<evidence type="ECO:0000256" key="2">
    <source>
        <dbReference type="PIRSR" id="PIRSR006019-1"/>
    </source>
</evidence>
<evidence type="ECO:0000313" key="6">
    <source>
        <dbReference type="Proteomes" id="UP001056518"/>
    </source>
</evidence>
<keyword evidence="1" id="KW-0378">Hydrolase</keyword>
<dbReference type="EMBL" id="ON005621">
    <property type="protein sequence ID" value="UTC27995.1"/>
    <property type="molecule type" value="Genomic_DNA"/>
</dbReference>
<dbReference type="Gene3D" id="3.40.140.10">
    <property type="entry name" value="Cytidine Deaminase, domain 2"/>
    <property type="match status" value="1"/>
</dbReference>
<dbReference type="KEGG" id="vg:79585821"/>
<dbReference type="Proteomes" id="UP001056518">
    <property type="component" value="Segment"/>
</dbReference>
<keyword evidence="3" id="KW-0862">Zinc</keyword>
<dbReference type="InterPro" id="IPR016193">
    <property type="entry name" value="Cytidine_deaminase-like"/>
</dbReference>
<feature type="active site" description="Proton donor" evidence="2">
    <location>
        <position position="78"/>
    </location>
</feature>
<feature type="binding site" evidence="3">
    <location>
        <position position="101"/>
    </location>
    <ligand>
        <name>Zn(2+)</name>
        <dbReference type="ChEBI" id="CHEBI:29105"/>
        <note>catalytic</note>
    </ligand>
</feature>
<dbReference type="GO" id="GO:0006220">
    <property type="term" value="P:pyrimidine nucleotide metabolic process"/>
    <property type="evidence" value="ECO:0007669"/>
    <property type="project" value="InterPro"/>
</dbReference>
<feature type="domain" description="CMP/dCMP-type deaminase" evidence="4">
    <location>
        <begin position="11"/>
        <end position="131"/>
    </location>
</feature>
<dbReference type="PANTHER" id="PTHR11086:SF18">
    <property type="entry name" value="DEOXYCYTIDYLATE DEAMINASE"/>
    <property type="match status" value="1"/>
</dbReference>
<evidence type="ECO:0000259" key="4">
    <source>
        <dbReference type="PROSITE" id="PS51747"/>
    </source>
</evidence>
<evidence type="ECO:0000256" key="3">
    <source>
        <dbReference type="PIRSR" id="PIRSR006019-2"/>
    </source>
</evidence>
<sequence length="160" mass="17775">MEAPIKRTPEDWDKFFYAIAVLAAGQSKDPDRKVGAVLVSPDRRQVSPGFNGFPPDIDDFPELLADKAFKLEHMVHAEDNCLRQAPFQPAGCTVYVTRFPCLHCAFKLRAAGIRRVVAPRPDLGHARWGKSWAMSVAVLTRAGILITYEVESIDHETVTG</sequence>
<dbReference type="GO" id="GO:0008270">
    <property type="term" value="F:zinc ion binding"/>
    <property type="evidence" value="ECO:0007669"/>
    <property type="project" value="InterPro"/>
</dbReference>
<evidence type="ECO:0000256" key="1">
    <source>
        <dbReference type="ARBA" id="ARBA00022801"/>
    </source>
</evidence>
<dbReference type="InterPro" id="IPR016473">
    <property type="entry name" value="dCMP_deaminase"/>
</dbReference>
<evidence type="ECO:0000313" key="5">
    <source>
        <dbReference type="EMBL" id="UTC27995.1"/>
    </source>
</evidence>
<dbReference type="RefSeq" id="YP_010738450.1">
    <property type="nucleotide sequence ID" value="NC_073027.1"/>
</dbReference>
<reference evidence="5" key="1">
    <citation type="submission" date="2022-03" db="EMBL/GenBank/DDBJ databases">
        <authorList>
            <person name="Xu M."/>
        </authorList>
    </citation>
    <scope>NUCLEOTIDE SEQUENCE</scope>
</reference>
<name>A0A9E7N3U3_9CAUD</name>
<keyword evidence="3" id="KW-0479">Metal-binding</keyword>
<protein>
    <submittedName>
        <fullName evidence="5">dCMP deaminase</fullName>
    </submittedName>
</protein>
<dbReference type="PROSITE" id="PS51747">
    <property type="entry name" value="CYT_DCMP_DEAMINASES_2"/>
    <property type="match status" value="1"/>
</dbReference>
<proteinExistence type="predicted"/>
<comment type="cofactor">
    <cofactor evidence="3">
        <name>Zn(2+)</name>
        <dbReference type="ChEBI" id="CHEBI:29105"/>
    </cofactor>
</comment>
<dbReference type="InterPro" id="IPR002125">
    <property type="entry name" value="CMP_dCMP_dom"/>
</dbReference>
<dbReference type="GO" id="GO:0004132">
    <property type="term" value="F:dCMP deaminase activity"/>
    <property type="evidence" value="ECO:0007669"/>
    <property type="project" value="InterPro"/>
</dbReference>
<dbReference type="Pfam" id="PF00383">
    <property type="entry name" value="dCMP_cyt_deam_1"/>
    <property type="match status" value="1"/>
</dbReference>
<dbReference type="GeneID" id="79585821"/>